<dbReference type="PROSITE" id="PS51873">
    <property type="entry name" value="TRIAD"/>
    <property type="match status" value="1"/>
</dbReference>
<keyword evidence="5" id="KW-0677">Repeat</keyword>
<reference evidence="11" key="1">
    <citation type="journal article" date="2013" name="Ind. Biotechnol.">
        <title>Comparative genomics analysis of Trichoderma reesei strains.</title>
        <authorList>
            <person name="Koike H."/>
            <person name="Aerts A."/>
            <person name="LaButti K."/>
            <person name="Grigoriev I.V."/>
            <person name="Baker S.E."/>
        </authorList>
    </citation>
    <scope>NUCLEOTIDE SEQUENCE [LARGE SCALE GENOMIC DNA]</scope>
    <source>
        <strain evidence="11">ATCC 56765 / BCRC 32924 / NRRL 11460 / Rut C-30</strain>
    </source>
</reference>
<protein>
    <recommendedName>
        <fullName evidence="2">RBR-type E3 ubiquitin transferase</fullName>
        <ecNumber evidence="2">2.3.2.31</ecNumber>
    </recommendedName>
</protein>
<dbReference type="SUPFAM" id="SSF57850">
    <property type="entry name" value="RING/U-box"/>
    <property type="match status" value="2"/>
</dbReference>
<organism evidence="10 11">
    <name type="scientific">Hypocrea jecorina (strain ATCC 56765 / BCRC 32924 / NRRL 11460 / Rut C-30)</name>
    <name type="common">Trichoderma reesei</name>
    <dbReference type="NCBI Taxonomy" id="1344414"/>
    <lineage>
        <taxon>Eukaryota</taxon>
        <taxon>Fungi</taxon>
        <taxon>Dikarya</taxon>
        <taxon>Ascomycota</taxon>
        <taxon>Pezizomycotina</taxon>
        <taxon>Sordariomycetes</taxon>
        <taxon>Hypocreomycetidae</taxon>
        <taxon>Hypocreales</taxon>
        <taxon>Hypocreaceae</taxon>
        <taxon>Trichoderma</taxon>
    </lineage>
</organism>
<comment type="catalytic activity">
    <reaction evidence="1">
        <text>[E2 ubiquitin-conjugating enzyme]-S-ubiquitinyl-L-cysteine + [acceptor protein]-L-lysine = [E2 ubiquitin-conjugating enzyme]-L-cysteine + [acceptor protein]-N(6)-ubiquitinyl-L-lysine.</text>
        <dbReference type="EC" id="2.3.2.31"/>
    </reaction>
</comment>
<dbReference type="EMBL" id="KI911145">
    <property type="protein sequence ID" value="ETS02354.1"/>
    <property type="molecule type" value="Genomic_DNA"/>
</dbReference>
<dbReference type="EC" id="2.3.2.31" evidence="2"/>
<dbReference type="CDD" id="cd20335">
    <property type="entry name" value="BRcat_RBR"/>
    <property type="match status" value="1"/>
</dbReference>
<evidence type="ECO:0000256" key="3">
    <source>
        <dbReference type="ARBA" id="ARBA00022679"/>
    </source>
</evidence>
<evidence type="ECO:0000256" key="4">
    <source>
        <dbReference type="ARBA" id="ARBA00022723"/>
    </source>
</evidence>
<name>A0A024SAK3_HYPJR</name>
<dbReference type="Proteomes" id="UP000024376">
    <property type="component" value="Unassembled WGS sequence"/>
</dbReference>
<feature type="domain" description="RING-type" evidence="9">
    <location>
        <begin position="161"/>
        <end position="355"/>
    </location>
</feature>
<dbReference type="GO" id="GO:0061630">
    <property type="term" value="F:ubiquitin protein ligase activity"/>
    <property type="evidence" value="ECO:0007669"/>
    <property type="project" value="UniProtKB-EC"/>
</dbReference>
<accession>A0A024SAK3</accession>
<dbReference type="Gene3D" id="1.20.120.1750">
    <property type="match status" value="1"/>
</dbReference>
<evidence type="ECO:0000313" key="11">
    <source>
        <dbReference type="Proteomes" id="UP000024376"/>
    </source>
</evidence>
<dbReference type="CDD" id="cd22584">
    <property type="entry name" value="Rcat_RBR_unk"/>
    <property type="match status" value="1"/>
</dbReference>
<dbReference type="HOGENOM" id="CLU_022048_7_6_1"/>
<evidence type="ECO:0000313" key="10">
    <source>
        <dbReference type="EMBL" id="ETS02354.1"/>
    </source>
</evidence>
<dbReference type="InterPro" id="IPR017907">
    <property type="entry name" value="Znf_RING_CS"/>
</dbReference>
<dbReference type="Pfam" id="PF01485">
    <property type="entry name" value="IBR"/>
    <property type="match status" value="1"/>
</dbReference>
<dbReference type="InterPro" id="IPR031127">
    <property type="entry name" value="E3_UB_ligase_RBR"/>
</dbReference>
<keyword evidence="4" id="KW-0479">Metal-binding</keyword>
<keyword evidence="6" id="KW-0863">Zinc-finger</keyword>
<dbReference type="PROSITE" id="PS00518">
    <property type="entry name" value="ZF_RING_1"/>
    <property type="match status" value="1"/>
</dbReference>
<dbReference type="Gene3D" id="3.30.40.10">
    <property type="entry name" value="Zinc/RING finger domain, C3HC4 (zinc finger)"/>
    <property type="match status" value="1"/>
</dbReference>
<dbReference type="InterPro" id="IPR044066">
    <property type="entry name" value="TRIAD_supradom"/>
</dbReference>
<dbReference type="GO" id="GO:0008270">
    <property type="term" value="F:zinc ion binding"/>
    <property type="evidence" value="ECO:0007669"/>
    <property type="project" value="UniProtKB-KW"/>
</dbReference>
<dbReference type="InterPro" id="IPR002867">
    <property type="entry name" value="IBR_dom"/>
</dbReference>
<evidence type="ECO:0000256" key="8">
    <source>
        <dbReference type="ARBA" id="ARBA00022833"/>
    </source>
</evidence>
<sequence length="378" mass="42322">MEYGIDQESLDLIIELQLQDAQNLIKGKYREGEAPDFELALECFNEELESLHTVLHDRAMTRSVARAVVTDADIIRELVHQEEQAARDRELALNGFNADGFHEDVFPQAREWTDMDPMDGIMSDEMTDKLIILFNGGGEPSSIAESSKRGNQARPATGTGQRRRCIVCSEDFPFVDTLRCPCSHDYCRGCLSDYVSKAVNDESIFPPRCCGQPIPIDGVNQIFIPAHLIGKYRAKELEFNSANRTYCHVPTCSAFIPAQFIKDEVATCIKCRSKTCVICKDASHVGDCPKDTATANVLRVAADNGWRRCYSCRRVVSLSHGCNHIYCYCRAQFCYTCGKRWKTCGCELWSEDMLVARNAAGQRAAAAPRQPAYQGWGL</sequence>
<evidence type="ECO:0000256" key="5">
    <source>
        <dbReference type="ARBA" id="ARBA00022737"/>
    </source>
</evidence>
<evidence type="ECO:0000256" key="7">
    <source>
        <dbReference type="ARBA" id="ARBA00022786"/>
    </source>
</evidence>
<gene>
    <name evidence="10" type="ORF">M419DRAFT_78617</name>
</gene>
<proteinExistence type="predicted"/>
<evidence type="ECO:0000259" key="9">
    <source>
        <dbReference type="PROSITE" id="PS51873"/>
    </source>
</evidence>
<keyword evidence="3" id="KW-0808">Transferase</keyword>
<evidence type="ECO:0000256" key="2">
    <source>
        <dbReference type="ARBA" id="ARBA00012251"/>
    </source>
</evidence>
<keyword evidence="8" id="KW-0862">Zinc</keyword>
<dbReference type="OrthoDB" id="10009520at2759"/>
<dbReference type="AlphaFoldDB" id="A0A024SAK3"/>
<dbReference type="KEGG" id="trr:M419DRAFT_78617"/>
<evidence type="ECO:0000256" key="1">
    <source>
        <dbReference type="ARBA" id="ARBA00001798"/>
    </source>
</evidence>
<dbReference type="PANTHER" id="PTHR11685">
    <property type="entry name" value="RBR FAMILY RING FINGER AND IBR DOMAIN-CONTAINING"/>
    <property type="match status" value="1"/>
</dbReference>
<dbReference type="GO" id="GO:0016567">
    <property type="term" value="P:protein ubiquitination"/>
    <property type="evidence" value="ECO:0007669"/>
    <property type="project" value="InterPro"/>
</dbReference>
<dbReference type="InterPro" id="IPR013083">
    <property type="entry name" value="Znf_RING/FYVE/PHD"/>
</dbReference>
<evidence type="ECO:0000256" key="6">
    <source>
        <dbReference type="ARBA" id="ARBA00022771"/>
    </source>
</evidence>
<keyword evidence="7" id="KW-0833">Ubl conjugation pathway</keyword>